<evidence type="ECO:0000256" key="3">
    <source>
        <dbReference type="ARBA" id="ARBA00022475"/>
    </source>
</evidence>
<organism evidence="9 10">
    <name type="scientific">Candidatus Fimiplasma intestinipullorum</name>
    <dbReference type="NCBI Taxonomy" id="2840825"/>
    <lineage>
        <taxon>Bacteria</taxon>
        <taxon>Bacillati</taxon>
        <taxon>Bacillota</taxon>
        <taxon>Clostridia</taxon>
        <taxon>Eubacteriales</taxon>
        <taxon>Candidatus Fimiplasma</taxon>
    </lineage>
</organism>
<accession>A0A9D1HMN6</accession>
<evidence type="ECO:0000256" key="5">
    <source>
        <dbReference type="ARBA" id="ARBA00022989"/>
    </source>
</evidence>
<dbReference type="PANTHER" id="PTHR30151:SF0">
    <property type="entry name" value="ABC TRANSPORTER PERMEASE PROTEIN MJ0413-RELATED"/>
    <property type="match status" value="1"/>
</dbReference>
<dbReference type="PANTHER" id="PTHR30151">
    <property type="entry name" value="ALKANE SULFONATE ABC TRANSPORTER-RELATED, MEMBRANE SUBUNIT"/>
    <property type="match status" value="1"/>
</dbReference>
<dbReference type="InterPro" id="IPR035906">
    <property type="entry name" value="MetI-like_sf"/>
</dbReference>
<reference evidence="9" key="1">
    <citation type="submission" date="2020-10" db="EMBL/GenBank/DDBJ databases">
        <authorList>
            <person name="Gilroy R."/>
        </authorList>
    </citation>
    <scope>NUCLEOTIDE SEQUENCE</scope>
    <source>
        <strain evidence="9">CHK195-11698</strain>
    </source>
</reference>
<dbReference type="EMBL" id="DVMJ01000030">
    <property type="protein sequence ID" value="HIU13218.1"/>
    <property type="molecule type" value="Genomic_DNA"/>
</dbReference>
<evidence type="ECO:0000256" key="4">
    <source>
        <dbReference type="ARBA" id="ARBA00022692"/>
    </source>
</evidence>
<keyword evidence="2 7" id="KW-0813">Transport</keyword>
<evidence type="ECO:0000256" key="6">
    <source>
        <dbReference type="ARBA" id="ARBA00023136"/>
    </source>
</evidence>
<comment type="caution">
    <text evidence="9">The sequence shown here is derived from an EMBL/GenBank/DDBJ whole genome shotgun (WGS) entry which is preliminary data.</text>
</comment>
<protein>
    <submittedName>
        <fullName evidence="9">ABC transporter permease subunit</fullName>
    </submittedName>
</protein>
<name>A0A9D1HMN6_9FIRM</name>
<dbReference type="InterPro" id="IPR000515">
    <property type="entry name" value="MetI-like"/>
</dbReference>
<keyword evidence="4 7" id="KW-0812">Transmembrane</keyword>
<reference evidence="9" key="2">
    <citation type="journal article" date="2021" name="PeerJ">
        <title>Extensive microbial diversity within the chicken gut microbiome revealed by metagenomics and culture.</title>
        <authorList>
            <person name="Gilroy R."/>
            <person name="Ravi A."/>
            <person name="Getino M."/>
            <person name="Pursley I."/>
            <person name="Horton D.L."/>
            <person name="Alikhan N.F."/>
            <person name="Baker D."/>
            <person name="Gharbi K."/>
            <person name="Hall N."/>
            <person name="Watson M."/>
            <person name="Adriaenssens E.M."/>
            <person name="Foster-Nyarko E."/>
            <person name="Jarju S."/>
            <person name="Secka A."/>
            <person name="Antonio M."/>
            <person name="Oren A."/>
            <person name="Chaudhuri R.R."/>
            <person name="La Ragione R."/>
            <person name="Hildebrand F."/>
            <person name="Pallen M.J."/>
        </authorList>
    </citation>
    <scope>NUCLEOTIDE SEQUENCE</scope>
    <source>
        <strain evidence="9">CHK195-11698</strain>
    </source>
</reference>
<feature type="transmembrane region" description="Helical" evidence="7">
    <location>
        <begin position="6"/>
        <end position="26"/>
    </location>
</feature>
<dbReference type="Gene3D" id="1.10.3720.10">
    <property type="entry name" value="MetI-like"/>
    <property type="match status" value="1"/>
</dbReference>
<comment type="similarity">
    <text evidence="7">Belongs to the binding-protein-dependent transport system permease family.</text>
</comment>
<feature type="domain" description="ABC transmembrane type-1" evidence="8">
    <location>
        <begin position="1"/>
        <end position="176"/>
    </location>
</feature>
<dbReference type="PROSITE" id="PS50928">
    <property type="entry name" value="ABC_TM1"/>
    <property type="match status" value="1"/>
</dbReference>
<dbReference type="GO" id="GO:0005886">
    <property type="term" value="C:plasma membrane"/>
    <property type="evidence" value="ECO:0007669"/>
    <property type="project" value="UniProtKB-SubCell"/>
</dbReference>
<comment type="subcellular location">
    <subcellularLocation>
        <location evidence="1 7">Cell membrane</location>
        <topology evidence="1 7">Multi-pass membrane protein</topology>
    </subcellularLocation>
</comment>
<evidence type="ECO:0000256" key="1">
    <source>
        <dbReference type="ARBA" id="ARBA00004651"/>
    </source>
</evidence>
<evidence type="ECO:0000256" key="7">
    <source>
        <dbReference type="RuleBase" id="RU363032"/>
    </source>
</evidence>
<feature type="transmembrane region" description="Helical" evidence="7">
    <location>
        <begin position="33"/>
        <end position="54"/>
    </location>
</feature>
<proteinExistence type="inferred from homology"/>
<gene>
    <name evidence="9" type="ORF">IAD15_04025</name>
</gene>
<evidence type="ECO:0000259" key="8">
    <source>
        <dbReference type="PROSITE" id="PS50928"/>
    </source>
</evidence>
<keyword evidence="5 7" id="KW-1133">Transmembrane helix</keyword>
<sequence length="188" mass="21878">MRAHLGFLISLVSGIALAMLSFRILMVERFLSLWVRFLQTIPQISFIILLLFWFDRETSILIVIFLMSFPLIYVQELEGLKGIDQDYMDIIELYHHRWWYNLKKAYLPLTAVQIEGAILAGLPLALKVTVMSEVLNQARDGIGRALSLARVNIDMTSVFAWTILLVVFVSVETELIQYLFRKRKQRQQ</sequence>
<dbReference type="CDD" id="cd06261">
    <property type="entry name" value="TM_PBP2"/>
    <property type="match status" value="1"/>
</dbReference>
<evidence type="ECO:0000313" key="9">
    <source>
        <dbReference type="EMBL" id="HIU13218.1"/>
    </source>
</evidence>
<keyword evidence="3" id="KW-1003">Cell membrane</keyword>
<feature type="transmembrane region" description="Helical" evidence="7">
    <location>
        <begin position="60"/>
        <end position="77"/>
    </location>
</feature>
<dbReference type="SUPFAM" id="SSF161098">
    <property type="entry name" value="MetI-like"/>
    <property type="match status" value="1"/>
</dbReference>
<dbReference type="Proteomes" id="UP000824175">
    <property type="component" value="Unassembled WGS sequence"/>
</dbReference>
<evidence type="ECO:0000313" key="10">
    <source>
        <dbReference type="Proteomes" id="UP000824175"/>
    </source>
</evidence>
<keyword evidence="6 7" id="KW-0472">Membrane</keyword>
<feature type="transmembrane region" description="Helical" evidence="7">
    <location>
        <begin position="158"/>
        <end position="180"/>
    </location>
</feature>
<evidence type="ECO:0000256" key="2">
    <source>
        <dbReference type="ARBA" id="ARBA00022448"/>
    </source>
</evidence>
<dbReference type="Pfam" id="PF00528">
    <property type="entry name" value="BPD_transp_1"/>
    <property type="match status" value="1"/>
</dbReference>
<dbReference type="AlphaFoldDB" id="A0A9D1HMN6"/>
<dbReference type="GO" id="GO:0055085">
    <property type="term" value="P:transmembrane transport"/>
    <property type="evidence" value="ECO:0007669"/>
    <property type="project" value="InterPro"/>
</dbReference>